<protein>
    <recommendedName>
        <fullName evidence="18">Proton-coupled folate transporter</fullName>
    </recommendedName>
    <alternativeName>
        <fullName evidence="19">Solute carrier family 46 member 1</fullName>
    </alternativeName>
</protein>
<dbReference type="InterPro" id="IPR036259">
    <property type="entry name" value="MFS_trans_sf"/>
</dbReference>
<keyword evidence="14" id="KW-1015">Disulfide bond</keyword>
<accession>A0A8J1TG68</accession>
<evidence type="ECO:0000256" key="10">
    <source>
        <dbReference type="ARBA" id="ARBA00022847"/>
    </source>
</evidence>
<evidence type="ECO:0000256" key="8">
    <source>
        <dbReference type="ARBA" id="ARBA00022692"/>
    </source>
</evidence>
<keyword evidence="11" id="KW-0290">Folate-binding</keyword>
<sequence length="353" mass="38663">MALDEEKKRLLEEDDDPTQTESDSHIKIPKRTIIIEPVLILFALSMPTSIINKQFMYSKIGAGYNYTYLGNGSACDSVNQTGPGYLMEQKVQAETSQWEMYISLAYTIPALLSSLFIGALSDKVGRKPTLLLAIFGGLFNHINYTIVIYFNLDIPWLFVGSFVNGLSGGFILIIANTFSYISDVIEKKNRSFRITALASCMGIAAAASTTASGYMIDALGFTWPYVIVLCIDVVNLLYIHFGVPETVIKKKVPLISIGSGLVILMCRSNMSKIIHPNEMGAVFAGIACAENLAEVVGSSSFNAIYSATLQIFDGIVFIVMAVISLFALILNVVYIVALRLQTRRTQMGHASIN</sequence>
<dbReference type="InterPro" id="IPR005829">
    <property type="entry name" value="Sugar_transporter_CS"/>
</dbReference>
<evidence type="ECO:0000256" key="15">
    <source>
        <dbReference type="ARBA" id="ARBA00023180"/>
    </source>
</evidence>
<comment type="catalytic activity">
    <reaction evidence="16">
        <text>(6S)-5-methyl-5,6,7,8-tetrahydrofolate(in) + H(+)(in) = (6S)-5-methyl-5,6,7,8-tetrahydrofolate(out) + H(+)(out)</text>
        <dbReference type="Rhea" id="RHEA:70167"/>
        <dbReference type="ChEBI" id="CHEBI:15378"/>
        <dbReference type="ChEBI" id="CHEBI:18608"/>
    </reaction>
</comment>
<feature type="transmembrane region" description="Helical" evidence="23">
    <location>
        <begin position="33"/>
        <end position="51"/>
    </location>
</feature>
<feature type="transmembrane region" description="Helical" evidence="23">
    <location>
        <begin position="315"/>
        <end position="337"/>
    </location>
</feature>
<dbReference type="PROSITE" id="PS00216">
    <property type="entry name" value="SUGAR_TRANSPORT_1"/>
    <property type="match status" value="1"/>
</dbReference>
<keyword evidence="10" id="KW-0769">Symport</keyword>
<evidence type="ECO:0000256" key="9">
    <source>
        <dbReference type="ARBA" id="ARBA00022753"/>
    </source>
</evidence>
<reference evidence="25" key="1">
    <citation type="submission" date="2022-03" db="EMBL/GenBank/DDBJ databases">
        <authorList>
            <person name="Martin C."/>
        </authorList>
    </citation>
    <scope>NUCLEOTIDE SEQUENCE</scope>
</reference>
<keyword evidence="6" id="KW-1003">Cell membrane</keyword>
<evidence type="ECO:0000256" key="4">
    <source>
        <dbReference type="ARBA" id="ARBA00004554"/>
    </source>
</evidence>
<keyword evidence="12 23" id="KW-1133">Transmembrane helix</keyword>
<dbReference type="GO" id="GO:0022857">
    <property type="term" value="F:transmembrane transporter activity"/>
    <property type="evidence" value="ECO:0007669"/>
    <property type="project" value="InterPro"/>
</dbReference>
<evidence type="ECO:0000313" key="26">
    <source>
        <dbReference type="Proteomes" id="UP000749559"/>
    </source>
</evidence>
<keyword evidence="26" id="KW-1185">Reference proteome</keyword>
<keyword evidence="13 23" id="KW-0472">Membrane</keyword>
<evidence type="ECO:0000256" key="5">
    <source>
        <dbReference type="ARBA" id="ARBA00022448"/>
    </source>
</evidence>
<keyword evidence="9" id="KW-0967">Endosome</keyword>
<dbReference type="GO" id="GO:0016020">
    <property type="term" value="C:membrane"/>
    <property type="evidence" value="ECO:0007669"/>
    <property type="project" value="UniProtKB-SubCell"/>
</dbReference>
<dbReference type="AlphaFoldDB" id="A0A8J1TG68"/>
<keyword evidence="15" id="KW-0325">Glycoprotein</keyword>
<evidence type="ECO:0000256" key="6">
    <source>
        <dbReference type="ARBA" id="ARBA00022475"/>
    </source>
</evidence>
<feature type="region of interest" description="Disordered" evidence="22">
    <location>
        <begin position="1"/>
        <end position="24"/>
    </location>
</feature>
<dbReference type="SUPFAM" id="SSF103473">
    <property type="entry name" value="MFS general substrate transporter"/>
    <property type="match status" value="1"/>
</dbReference>
<evidence type="ECO:0000256" key="2">
    <source>
        <dbReference type="ARBA" id="ARBA00004424"/>
    </source>
</evidence>
<comment type="catalytic activity">
    <reaction evidence="17">
        <text>folate(in) + H(+)(in) = folate(out) + H(+)(out)</text>
        <dbReference type="Rhea" id="RHEA:70159"/>
        <dbReference type="ChEBI" id="CHEBI:15378"/>
        <dbReference type="ChEBI" id="CHEBI:62501"/>
    </reaction>
</comment>
<dbReference type="InterPro" id="IPR020846">
    <property type="entry name" value="MFS_dom"/>
</dbReference>
<evidence type="ECO:0000256" key="3">
    <source>
        <dbReference type="ARBA" id="ARBA00004496"/>
    </source>
</evidence>
<comment type="subcellular location">
    <subcellularLocation>
        <location evidence="2">Apical cell membrane</location>
        <topology evidence="2">Multi-pass membrane protein</topology>
    </subcellularLocation>
    <subcellularLocation>
        <location evidence="4">Basolateral cell membrane</location>
        <topology evidence="4">Multi-pass membrane protein</topology>
    </subcellularLocation>
    <subcellularLocation>
        <location evidence="3">Cytoplasm</location>
    </subcellularLocation>
    <subcellularLocation>
        <location evidence="1">Endosome membrane</location>
        <topology evidence="1">Multi-pass membrane protein</topology>
    </subcellularLocation>
</comment>
<dbReference type="Pfam" id="PF07690">
    <property type="entry name" value="MFS_1"/>
    <property type="match status" value="1"/>
</dbReference>
<evidence type="ECO:0000256" key="21">
    <source>
        <dbReference type="ARBA" id="ARBA00047850"/>
    </source>
</evidence>
<evidence type="ECO:0000256" key="14">
    <source>
        <dbReference type="ARBA" id="ARBA00023157"/>
    </source>
</evidence>
<dbReference type="PANTHER" id="PTHR23507">
    <property type="entry name" value="ZGC:174356"/>
    <property type="match status" value="1"/>
</dbReference>
<dbReference type="OrthoDB" id="6147058at2759"/>
<evidence type="ECO:0000256" key="17">
    <source>
        <dbReference type="ARBA" id="ARBA00036250"/>
    </source>
</evidence>
<evidence type="ECO:0000256" key="18">
    <source>
        <dbReference type="ARBA" id="ARBA00040650"/>
    </source>
</evidence>
<gene>
    <name evidence="25" type="ORF">OFUS_LOCUS4028</name>
</gene>
<evidence type="ECO:0000256" key="19">
    <source>
        <dbReference type="ARBA" id="ARBA00042514"/>
    </source>
</evidence>
<evidence type="ECO:0000313" key="25">
    <source>
        <dbReference type="EMBL" id="CAH1776899.1"/>
    </source>
</evidence>
<feature type="transmembrane region" description="Helical" evidence="23">
    <location>
        <begin position="222"/>
        <end position="240"/>
    </location>
</feature>
<dbReference type="Gene3D" id="1.20.1250.20">
    <property type="entry name" value="MFS general substrate transporter like domains"/>
    <property type="match status" value="1"/>
</dbReference>
<comment type="catalytic activity">
    <reaction evidence="21">
        <text>methotrexate(in) + H(+)(in) = methotrexate(out) + H(+)(out)</text>
        <dbReference type="Rhea" id="RHEA:70163"/>
        <dbReference type="ChEBI" id="CHEBI:15378"/>
        <dbReference type="ChEBI" id="CHEBI:50681"/>
    </reaction>
</comment>
<keyword evidence="8 23" id="KW-0812">Transmembrane</keyword>
<evidence type="ECO:0000259" key="24">
    <source>
        <dbReference type="PROSITE" id="PS50850"/>
    </source>
</evidence>
<comment type="catalytic activity">
    <reaction evidence="20">
        <text>pemetrexed(in) + H(+)(in) = pemetrexed(out) + H(+)(out)</text>
        <dbReference type="Rhea" id="RHEA:70171"/>
        <dbReference type="ChEBI" id="CHEBI:15378"/>
        <dbReference type="ChEBI" id="CHEBI:63724"/>
    </reaction>
</comment>
<dbReference type="EMBL" id="CAIIXF020000002">
    <property type="protein sequence ID" value="CAH1776899.1"/>
    <property type="molecule type" value="Genomic_DNA"/>
</dbReference>
<dbReference type="PANTHER" id="PTHR23507:SF2">
    <property type="entry name" value="PROTON-COUPLED FOLATE TRANSPORTER"/>
    <property type="match status" value="1"/>
</dbReference>
<evidence type="ECO:0000256" key="13">
    <source>
        <dbReference type="ARBA" id="ARBA00023136"/>
    </source>
</evidence>
<feature type="transmembrane region" description="Helical" evidence="23">
    <location>
        <begin position="100"/>
        <end position="118"/>
    </location>
</feature>
<evidence type="ECO:0000256" key="16">
    <source>
        <dbReference type="ARBA" id="ARBA00036193"/>
    </source>
</evidence>
<evidence type="ECO:0000256" key="12">
    <source>
        <dbReference type="ARBA" id="ARBA00022989"/>
    </source>
</evidence>
<dbReference type="PROSITE" id="PS50850">
    <property type="entry name" value="MFS"/>
    <property type="match status" value="1"/>
</dbReference>
<organism evidence="25 26">
    <name type="scientific">Owenia fusiformis</name>
    <name type="common">Polychaete worm</name>
    <dbReference type="NCBI Taxonomy" id="6347"/>
    <lineage>
        <taxon>Eukaryota</taxon>
        <taxon>Metazoa</taxon>
        <taxon>Spiralia</taxon>
        <taxon>Lophotrochozoa</taxon>
        <taxon>Annelida</taxon>
        <taxon>Polychaeta</taxon>
        <taxon>Sedentaria</taxon>
        <taxon>Canalipalpata</taxon>
        <taxon>Sabellida</taxon>
        <taxon>Oweniida</taxon>
        <taxon>Oweniidae</taxon>
        <taxon>Owenia</taxon>
    </lineage>
</organism>
<keyword evidence="7" id="KW-0963">Cytoplasm</keyword>
<evidence type="ECO:0000256" key="22">
    <source>
        <dbReference type="SAM" id="MobiDB-lite"/>
    </source>
</evidence>
<keyword evidence="5" id="KW-0813">Transport</keyword>
<evidence type="ECO:0000256" key="7">
    <source>
        <dbReference type="ARBA" id="ARBA00022490"/>
    </source>
</evidence>
<comment type="caution">
    <text evidence="25">The sequence shown here is derived from an EMBL/GenBank/DDBJ whole genome shotgun (WGS) entry which is preliminary data.</text>
</comment>
<evidence type="ECO:0000256" key="20">
    <source>
        <dbReference type="ARBA" id="ARBA00047769"/>
    </source>
</evidence>
<dbReference type="Proteomes" id="UP000749559">
    <property type="component" value="Unassembled WGS sequence"/>
</dbReference>
<feature type="compositionally biased region" description="Basic and acidic residues" evidence="22">
    <location>
        <begin position="1"/>
        <end position="11"/>
    </location>
</feature>
<feature type="transmembrane region" description="Helical" evidence="23">
    <location>
        <begin position="156"/>
        <end position="182"/>
    </location>
</feature>
<name>A0A8J1TG68_OWEFU</name>
<feature type="domain" description="Major facilitator superfamily (MFS) profile" evidence="24">
    <location>
        <begin position="33"/>
        <end position="353"/>
    </location>
</feature>
<feature type="transmembrane region" description="Helical" evidence="23">
    <location>
        <begin position="130"/>
        <end position="150"/>
    </location>
</feature>
<evidence type="ECO:0000256" key="1">
    <source>
        <dbReference type="ARBA" id="ARBA00004337"/>
    </source>
</evidence>
<proteinExistence type="predicted"/>
<dbReference type="InterPro" id="IPR011701">
    <property type="entry name" value="MFS"/>
</dbReference>
<evidence type="ECO:0000256" key="11">
    <source>
        <dbReference type="ARBA" id="ARBA00022954"/>
    </source>
</evidence>
<evidence type="ECO:0000256" key="23">
    <source>
        <dbReference type="SAM" id="Phobius"/>
    </source>
</evidence>
<feature type="transmembrane region" description="Helical" evidence="23">
    <location>
        <begin position="194"/>
        <end position="216"/>
    </location>
</feature>